<gene>
    <name evidence="1" type="ORF">NX02_01930</name>
</gene>
<proteinExistence type="predicted"/>
<dbReference type="KEGG" id="ssan:NX02_01930"/>
<evidence type="ECO:0000313" key="2">
    <source>
        <dbReference type="Proteomes" id="UP000018851"/>
    </source>
</evidence>
<evidence type="ECO:0000313" key="1">
    <source>
        <dbReference type="EMBL" id="AHE52147.1"/>
    </source>
</evidence>
<reference evidence="1 2" key="1">
    <citation type="submission" date="2013-07" db="EMBL/GenBank/DDBJ databases">
        <title>Completed genome of Sphingomonas sanxanigenens NX02.</title>
        <authorList>
            <person name="Ma T."/>
            <person name="Huang H."/>
            <person name="Wu M."/>
            <person name="Li X."/>
            <person name="Li G."/>
        </authorList>
    </citation>
    <scope>NUCLEOTIDE SEQUENCE [LARGE SCALE GENOMIC DNA]</scope>
    <source>
        <strain evidence="1 2">NX02</strain>
    </source>
</reference>
<accession>W0A6Q0</accession>
<evidence type="ECO:0008006" key="3">
    <source>
        <dbReference type="Google" id="ProtNLM"/>
    </source>
</evidence>
<organism evidence="1 2">
    <name type="scientific">Sphingomonas sanxanigenens DSM 19645 = NX02</name>
    <dbReference type="NCBI Taxonomy" id="1123269"/>
    <lineage>
        <taxon>Bacteria</taxon>
        <taxon>Pseudomonadati</taxon>
        <taxon>Pseudomonadota</taxon>
        <taxon>Alphaproteobacteria</taxon>
        <taxon>Sphingomonadales</taxon>
        <taxon>Sphingomonadaceae</taxon>
        <taxon>Sphingomonas</taxon>
    </lineage>
</organism>
<sequence>MPIATSFAAQVIVDDRRLSVIIGDISSVGVLVKGDAPLALGAKVRLRAIGRDEVARVMWVHDGLFSISFTHPVSPLAIARDNTSFFRDMHTWSGDTILASQPWENWSIVP</sequence>
<dbReference type="EMBL" id="CP006644">
    <property type="protein sequence ID" value="AHE52147.1"/>
    <property type="molecule type" value="Genomic_DNA"/>
</dbReference>
<dbReference type="AlphaFoldDB" id="W0A6Q0"/>
<dbReference type="SUPFAM" id="SSF141371">
    <property type="entry name" value="PilZ domain-like"/>
    <property type="match status" value="1"/>
</dbReference>
<name>W0A6Q0_9SPHN</name>
<dbReference type="Proteomes" id="UP000018851">
    <property type="component" value="Chromosome"/>
</dbReference>
<protein>
    <recommendedName>
        <fullName evidence="3">PilZ domain-containing protein</fullName>
    </recommendedName>
</protein>
<dbReference type="HOGENOM" id="CLU_2169466_0_0_5"/>
<keyword evidence="2" id="KW-1185">Reference proteome</keyword>
<dbReference type="PATRIC" id="fig|1123269.5.peg.384"/>